<name>A0A2S1T0Z6_9ACTN</name>
<proteinExistence type="predicted"/>
<organism evidence="2 3">
    <name type="scientific">Streptomyces tirandamycinicus</name>
    <dbReference type="NCBI Taxonomy" id="2174846"/>
    <lineage>
        <taxon>Bacteria</taxon>
        <taxon>Bacillati</taxon>
        <taxon>Actinomycetota</taxon>
        <taxon>Actinomycetes</taxon>
        <taxon>Kitasatosporales</taxon>
        <taxon>Streptomycetaceae</taxon>
        <taxon>Streptomyces</taxon>
    </lineage>
</organism>
<dbReference type="EMBL" id="CP029188">
    <property type="protein sequence ID" value="AWI32318.1"/>
    <property type="molecule type" value="Genomic_DNA"/>
</dbReference>
<feature type="signal peptide" evidence="1">
    <location>
        <begin position="1"/>
        <end position="36"/>
    </location>
</feature>
<protein>
    <submittedName>
        <fullName evidence="2">Uncharacterized protein</fullName>
    </submittedName>
</protein>
<dbReference type="KEGG" id="stir:DDW44_28620"/>
<dbReference type="OrthoDB" id="4337169at2"/>
<evidence type="ECO:0000313" key="3">
    <source>
        <dbReference type="Proteomes" id="UP000244900"/>
    </source>
</evidence>
<gene>
    <name evidence="2" type="ORF">DDW44_28620</name>
</gene>
<feature type="chain" id="PRO_5015620735" evidence="1">
    <location>
        <begin position="37"/>
        <end position="98"/>
    </location>
</feature>
<evidence type="ECO:0000313" key="2">
    <source>
        <dbReference type="EMBL" id="AWI32318.1"/>
    </source>
</evidence>
<dbReference type="AlphaFoldDB" id="A0A2S1T0Z6"/>
<keyword evidence="1" id="KW-0732">Signal</keyword>
<accession>A0A2S1T0Z6</accession>
<dbReference type="RefSeq" id="WP_018890421.1">
    <property type="nucleotide sequence ID" value="NZ_CP029188.1"/>
</dbReference>
<reference evidence="2 3" key="1">
    <citation type="submission" date="2018-05" db="EMBL/GenBank/DDBJ databases">
        <title>Complete genome sequence of sponge-derived Streptomyces sp. HNM0039.</title>
        <authorList>
            <person name="Huang X."/>
            <person name="Zhou S."/>
        </authorList>
    </citation>
    <scope>NUCLEOTIDE SEQUENCE [LARGE SCALE GENOMIC DNA]</scope>
    <source>
        <strain evidence="2 3">HNM0039</strain>
    </source>
</reference>
<dbReference type="Proteomes" id="UP000244900">
    <property type="component" value="Chromosome"/>
</dbReference>
<evidence type="ECO:0000256" key="1">
    <source>
        <dbReference type="SAM" id="SignalP"/>
    </source>
</evidence>
<keyword evidence="3" id="KW-1185">Reference proteome</keyword>
<sequence>MDLMSLAKRPLRATRAGVVAGLATVALLTTAGTAVAASAPHGDDAAVPIGSGAPQLSEGLLPAALVTEIVCRQLESAARGGVVPEEALALCKHVNGWD</sequence>